<sequence length="108" mass="12848">MKRSKKAKIKDRVINLTIEILEHFYNIGGASLEAAFSKKSVYKIFNQNIYREYSEVPFAKWLYRLRDQEYLCYSANSDSVQFTTKSKLKLIWHNCKKLLFHCKVFPVS</sequence>
<dbReference type="Proteomes" id="UP000229896">
    <property type="component" value="Unassembled WGS sequence"/>
</dbReference>
<proteinExistence type="predicted"/>
<reference evidence="2" key="1">
    <citation type="submission" date="2017-09" db="EMBL/GenBank/DDBJ databases">
        <title>Depth-based differentiation of microbial function through sediment-hosted aquifers and enrichment of novel symbionts in the deep terrestrial subsurface.</title>
        <authorList>
            <person name="Probst A.J."/>
            <person name="Ladd B."/>
            <person name="Jarett J.K."/>
            <person name="Geller-Mcgrath D.E."/>
            <person name="Sieber C.M.K."/>
            <person name="Emerson J.B."/>
            <person name="Anantharaman K."/>
            <person name="Thomas B.C."/>
            <person name="Malmstrom R."/>
            <person name="Stieglmeier M."/>
            <person name="Klingl A."/>
            <person name="Woyke T."/>
            <person name="Ryan C.M."/>
            <person name="Banfield J.F."/>
        </authorList>
    </citation>
    <scope>NUCLEOTIDE SEQUENCE [LARGE SCALE GENOMIC DNA]</scope>
</reference>
<protein>
    <submittedName>
        <fullName evidence="1">Uncharacterized protein</fullName>
    </submittedName>
</protein>
<dbReference type="AlphaFoldDB" id="A0A2M6YC77"/>
<organism evidence="1 2">
    <name type="scientific">Candidatus Berkelbacteria bacterium CG08_land_8_20_14_0_20_39_8</name>
    <dbReference type="NCBI Taxonomy" id="1974511"/>
    <lineage>
        <taxon>Bacteria</taxon>
        <taxon>Candidatus Berkelbacteria</taxon>
    </lineage>
</organism>
<gene>
    <name evidence="1" type="ORF">COT12_01775</name>
</gene>
<dbReference type="EMBL" id="PEXI01000057">
    <property type="protein sequence ID" value="PIU24288.1"/>
    <property type="molecule type" value="Genomic_DNA"/>
</dbReference>
<evidence type="ECO:0000313" key="2">
    <source>
        <dbReference type="Proteomes" id="UP000229896"/>
    </source>
</evidence>
<evidence type="ECO:0000313" key="1">
    <source>
        <dbReference type="EMBL" id="PIU24288.1"/>
    </source>
</evidence>
<name>A0A2M6YC77_9BACT</name>
<comment type="caution">
    <text evidence="1">The sequence shown here is derived from an EMBL/GenBank/DDBJ whole genome shotgun (WGS) entry which is preliminary data.</text>
</comment>
<accession>A0A2M6YC77</accession>